<proteinExistence type="predicted"/>
<accession>A0A7S3QXK2</accession>
<feature type="region of interest" description="Disordered" evidence="1">
    <location>
        <begin position="1"/>
        <end position="23"/>
    </location>
</feature>
<evidence type="ECO:0000256" key="1">
    <source>
        <dbReference type="SAM" id="MobiDB-lite"/>
    </source>
</evidence>
<sequence>MALSTKQCTPVNGTKPRRPQSQIAVSRRTTLGGAALLGGMHIVDSASAISNGPSPRYWDPTDLVIPGMQKFRDLDLDGAASDFDEAWLRAPSVRPFLWQRGIALYFQSRFPEAADQFRSDVAVNPRNTEEAIWAFISEARMDGPSQARANFVQVPQDPRPVIQAAYESFKNGGGPEKILASSRRDGDQSDFYARLYAGLYFESMNVGLFRDNTAAKKELLAACATPYAQQSDDYYAAVARLHVNVRGWSA</sequence>
<dbReference type="EMBL" id="HBIP01019504">
    <property type="protein sequence ID" value="CAE0496501.1"/>
    <property type="molecule type" value="Transcribed_RNA"/>
</dbReference>
<dbReference type="AlphaFoldDB" id="A0A7S3QXK2"/>
<evidence type="ECO:0000313" key="2">
    <source>
        <dbReference type="EMBL" id="CAE0496501.1"/>
    </source>
</evidence>
<dbReference type="Gene3D" id="1.25.40.10">
    <property type="entry name" value="Tetratricopeptide repeat domain"/>
    <property type="match status" value="1"/>
</dbReference>
<reference evidence="2" key="1">
    <citation type="submission" date="2021-01" db="EMBL/GenBank/DDBJ databases">
        <authorList>
            <person name="Corre E."/>
            <person name="Pelletier E."/>
            <person name="Niang G."/>
            <person name="Scheremetjew M."/>
            <person name="Finn R."/>
            <person name="Kale V."/>
            <person name="Holt S."/>
            <person name="Cochrane G."/>
            <person name="Meng A."/>
            <person name="Brown T."/>
            <person name="Cohen L."/>
        </authorList>
    </citation>
    <scope>NUCLEOTIDE SEQUENCE</scope>
    <source>
        <strain evidence="2">CCMP1320</strain>
    </source>
</reference>
<protein>
    <recommendedName>
        <fullName evidence="3">Tetratricopeptide repeat protein</fullName>
    </recommendedName>
</protein>
<gene>
    <name evidence="2" type="ORF">DTER00134_LOCUS11574</name>
</gene>
<feature type="compositionally biased region" description="Polar residues" evidence="1">
    <location>
        <begin position="1"/>
        <end position="12"/>
    </location>
</feature>
<evidence type="ECO:0008006" key="3">
    <source>
        <dbReference type="Google" id="ProtNLM"/>
    </source>
</evidence>
<organism evidence="2">
    <name type="scientific">Dunaliella tertiolecta</name>
    <name type="common">Green alga</name>
    <dbReference type="NCBI Taxonomy" id="3047"/>
    <lineage>
        <taxon>Eukaryota</taxon>
        <taxon>Viridiplantae</taxon>
        <taxon>Chlorophyta</taxon>
        <taxon>core chlorophytes</taxon>
        <taxon>Chlorophyceae</taxon>
        <taxon>CS clade</taxon>
        <taxon>Chlamydomonadales</taxon>
        <taxon>Dunaliellaceae</taxon>
        <taxon>Dunaliella</taxon>
    </lineage>
</organism>
<dbReference type="InterPro" id="IPR011990">
    <property type="entry name" value="TPR-like_helical_dom_sf"/>
</dbReference>
<dbReference type="GO" id="GO:0009507">
    <property type="term" value="C:chloroplast"/>
    <property type="evidence" value="ECO:0007669"/>
    <property type="project" value="TreeGrafter"/>
</dbReference>
<dbReference type="PANTHER" id="PTHR47908">
    <property type="match status" value="1"/>
</dbReference>
<dbReference type="SUPFAM" id="SSF48452">
    <property type="entry name" value="TPR-like"/>
    <property type="match status" value="1"/>
</dbReference>
<dbReference type="PANTHER" id="PTHR47908:SF2">
    <property type="entry name" value="TETRATRICOPEPTIDE REPEAT (TPR)-LIKE SUPERFAMILY PROTEIN"/>
    <property type="match status" value="1"/>
</dbReference>
<name>A0A7S3QXK2_DUNTE</name>